<reference evidence="3 4" key="1">
    <citation type="submission" date="2016-04" db="EMBL/GenBank/DDBJ databases">
        <title>A degradative enzymes factory behind the ericoid mycorrhizal symbiosis.</title>
        <authorList>
            <consortium name="DOE Joint Genome Institute"/>
            <person name="Martino E."/>
            <person name="Morin E."/>
            <person name="Grelet G."/>
            <person name="Kuo A."/>
            <person name="Kohler A."/>
            <person name="Daghino S."/>
            <person name="Barry K."/>
            <person name="Choi C."/>
            <person name="Cichocki N."/>
            <person name="Clum A."/>
            <person name="Copeland A."/>
            <person name="Hainaut M."/>
            <person name="Haridas S."/>
            <person name="Labutti K."/>
            <person name="Lindquist E."/>
            <person name="Lipzen A."/>
            <person name="Khouja H.-R."/>
            <person name="Murat C."/>
            <person name="Ohm R."/>
            <person name="Olson A."/>
            <person name="Spatafora J."/>
            <person name="Veneault-Fourrey C."/>
            <person name="Henrissat B."/>
            <person name="Grigoriev I."/>
            <person name="Martin F."/>
            <person name="Perotto S."/>
        </authorList>
    </citation>
    <scope>NUCLEOTIDE SEQUENCE [LARGE SCALE GENOMIC DNA]</scope>
    <source>
        <strain evidence="3 4">F</strain>
    </source>
</reference>
<evidence type="ECO:0000256" key="1">
    <source>
        <dbReference type="SAM" id="MobiDB-lite"/>
    </source>
</evidence>
<dbReference type="PANTHER" id="PTHR35910">
    <property type="entry name" value="2EXR DOMAIN-CONTAINING PROTEIN"/>
    <property type="match status" value="1"/>
</dbReference>
<proteinExistence type="predicted"/>
<dbReference type="Pfam" id="PF20150">
    <property type="entry name" value="2EXR"/>
    <property type="match status" value="1"/>
</dbReference>
<protein>
    <recommendedName>
        <fullName evidence="2">2EXR domain-containing protein</fullName>
    </recommendedName>
</protein>
<feature type="region of interest" description="Disordered" evidence="1">
    <location>
        <begin position="237"/>
        <end position="258"/>
    </location>
</feature>
<gene>
    <name evidence="3" type="ORF">L207DRAFT_580838</name>
</gene>
<dbReference type="AlphaFoldDB" id="A0A2J6RUG7"/>
<evidence type="ECO:0000313" key="3">
    <source>
        <dbReference type="EMBL" id="PMD42164.1"/>
    </source>
</evidence>
<evidence type="ECO:0000313" key="4">
    <source>
        <dbReference type="Proteomes" id="UP000235786"/>
    </source>
</evidence>
<dbReference type="PANTHER" id="PTHR35910:SF6">
    <property type="entry name" value="2EXR DOMAIN-CONTAINING PROTEIN"/>
    <property type="match status" value="1"/>
</dbReference>
<dbReference type="InterPro" id="IPR045518">
    <property type="entry name" value="2EXR"/>
</dbReference>
<organism evidence="3 4">
    <name type="scientific">Hyaloscypha variabilis (strain UAMH 11265 / GT02V1 / F)</name>
    <name type="common">Meliniomyces variabilis</name>
    <dbReference type="NCBI Taxonomy" id="1149755"/>
    <lineage>
        <taxon>Eukaryota</taxon>
        <taxon>Fungi</taxon>
        <taxon>Dikarya</taxon>
        <taxon>Ascomycota</taxon>
        <taxon>Pezizomycotina</taxon>
        <taxon>Leotiomycetes</taxon>
        <taxon>Helotiales</taxon>
        <taxon>Hyaloscyphaceae</taxon>
        <taxon>Hyaloscypha</taxon>
        <taxon>Hyaloscypha variabilis</taxon>
    </lineage>
</organism>
<keyword evidence="4" id="KW-1185">Reference proteome</keyword>
<accession>A0A2J6RUG7</accession>
<evidence type="ECO:0000259" key="2">
    <source>
        <dbReference type="Pfam" id="PF20150"/>
    </source>
</evidence>
<name>A0A2J6RUG7_HYAVF</name>
<sequence>MAIKAPKLTDRQFKFFPKLPPEIRLMVWRHALPKPRTITITSTDFTTRGERGWPVRNNRVSHNAQNVPCILHACPESRRLALKTYQLAFGRQLRQQPIYFNFQTDILLLADESAVKSFFGGINEFEAFGVIGDLKKKVRHLAIGGYLGCGKIWDQLGELESLQILILQRLKPGYGFSHVMMENLESLEVKWQIRIESNHIESQEQSVANGVRASRGLMSGIPEIQWLTEAKLRQKSNRERELRPKGAKKIISPPAPYRRPKLRSEFCGFFHEE</sequence>
<dbReference type="EMBL" id="KZ613943">
    <property type="protein sequence ID" value="PMD42164.1"/>
    <property type="molecule type" value="Genomic_DNA"/>
</dbReference>
<dbReference type="Proteomes" id="UP000235786">
    <property type="component" value="Unassembled WGS sequence"/>
</dbReference>
<feature type="domain" description="2EXR" evidence="2">
    <location>
        <begin position="13"/>
        <end position="107"/>
    </location>
</feature>
<dbReference type="OrthoDB" id="4737394at2759"/>